<name>A0A2H0UK14_9BACT</name>
<gene>
    <name evidence="1" type="ORF">COU11_04455</name>
</gene>
<reference evidence="2" key="1">
    <citation type="submission" date="2017-09" db="EMBL/GenBank/DDBJ databases">
        <title>Depth-based differentiation of microbial function through sediment-hosted aquifers and enrichment of novel symbionts in the deep terrestrial subsurface.</title>
        <authorList>
            <person name="Probst A.J."/>
            <person name="Ladd B."/>
            <person name="Jarett J.K."/>
            <person name="Geller-Mcgrath D.E."/>
            <person name="Sieber C.M.K."/>
            <person name="Emerson J.B."/>
            <person name="Anantharaman K."/>
            <person name="Thomas B.C."/>
            <person name="Malmstrom R."/>
            <person name="Stieglmeier M."/>
            <person name="Klingl A."/>
            <person name="Woyke T."/>
            <person name="Ryan C.M."/>
            <person name="Banfield J.F."/>
        </authorList>
    </citation>
    <scope>NUCLEOTIDE SEQUENCE [LARGE SCALE GENOMIC DNA]</scope>
</reference>
<dbReference type="Proteomes" id="UP000229526">
    <property type="component" value="Unassembled WGS sequence"/>
</dbReference>
<proteinExistence type="predicted"/>
<organism evidence="1 2">
    <name type="scientific">Candidatus Harrisonbacteria bacterium CG10_big_fil_rev_8_21_14_0_10_49_15</name>
    <dbReference type="NCBI Taxonomy" id="1974587"/>
    <lineage>
        <taxon>Bacteria</taxon>
        <taxon>Candidatus Harrisoniibacteriota</taxon>
    </lineage>
</organism>
<protein>
    <submittedName>
        <fullName evidence="1">Uncharacterized protein</fullName>
    </submittedName>
</protein>
<evidence type="ECO:0000313" key="1">
    <source>
        <dbReference type="EMBL" id="PIR86731.1"/>
    </source>
</evidence>
<comment type="caution">
    <text evidence="1">The sequence shown here is derived from an EMBL/GenBank/DDBJ whole genome shotgun (WGS) entry which is preliminary data.</text>
</comment>
<accession>A0A2H0UK14</accession>
<evidence type="ECO:0000313" key="2">
    <source>
        <dbReference type="Proteomes" id="UP000229526"/>
    </source>
</evidence>
<dbReference type="AlphaFoldDB" id="A0A2H0UK14"/>
<sequence>MGIRWEYETRQIEIIGANGEKIRSAAPDFYLSDHHLFLEVKRSDRGHRRQRQVALAAGFNFAYLYCRPDEGLSSLRQMVRACMERAQRASDYWRRTNNSELSLTSAIVRTVHCTDFVLLSA</sequence>
<dbReference type="EMBL" id="PFBD01000028">
    <property type="protein sequence ID" value="PIR86731.1"/>
    <property type="molecule type" value="Genomic_DNA"/>
</dbReference>